<evidence type="ECO:0000313" key="2">
    <source>
        <dbReference type="EMBL" id="KAH9300973.1"/>
    </source>
</evidence>
<reference evidence="2 3" key="1">
    <citation type="journal article" date="2021" name="Nat. Plants">
        <title>The Taxus genome provides insights into paclitaxel biosynthesis.</title>
        <authorList>
            <person name="Xiong X."/>
            <person name="Gou J."/>
            <person name="Liao Q."/>
            <person name="Li Y."/>
            <person name="Zhou Q."/>
            <person name="Bi G."/>
            <person name="Li C."/>
            <person name="Du R."/>
            <person name="Wang X."/>
            <person name="Sun T."/>
            <person name="Guo L."/>
            <person name="Liang H."/>
            <person name="Lu P."/>
            <person name="Wu Y."/>
            <person name="Zhang Z."/>
            <person name="Ro D.K."/>
            <person name="Shang Y."/>
            <person name="Huang S."/>
            <person name="Yan J."/>
        </authorList>
    </citation>
    <scope>NUCLEOTIDE SEQUENCE [LARGE SCALE GENOMIC DNA]</scope>
    <source>
        <strain evidence="2">Ta-2019</strain>
    </source>
</reference>
<dbReference type="Proteomes" id="UP000824469">
    <property type="component" value="Unassembled WGS sequence"/>
</dbReference>
<feature type="non-terminal residue" evidence="2">
    <location>
        <position position="107"/>
    </location>
</feature>
<comment type="caution">
    <text evidence="2">The sequence shown here is derived from an EMBL/GenBank/DDBJ whole genome shotgun (WGS) entry which is preliminary data.</text>
</comment>
<sequence>MKMMRKMNVVILLASFQFFVGIMGDNTTIAELYEVASSLDMFMDDVPDMPKLRGYVYKDKKLKSDELRIRMFKTKWGPSFEHCVCLWIVEEDENFTRSYDRSGTRDH</sequence>
<evidence type="ECO:0000313" key="3">
    <source>
        <dbReference type="Proteomes" id="UP000824469"/>
    </source>
</evidence>
<feature type="chain" id="PRO_5041301364" evidence="1">
    <location>
        <begin position="25"/>
        <end position="107"/>
    </location>
</feature>
<proteinExistence type="predicted"/>
<name>A0AA38CLB9_TAXCH</name>
<evidence type="ECO:0000256" key="1">
    <source>
        <dbReference type="SAM" id="SignalP"/>
    </source>
</evidence>
<keyword evidence="3" id="KW-1185">Reference proteome</keyword>
<dbReference type="EMBL" id="JAHRHJ020000009">
    <property type="protein sequence ID" value="KAH9300973.1"/>
    <property type="molecule type" value="Genomic_DNA"/>
</dbReference>
<dbReference type="AlphaFoldDB" id="A0AA38CLB9"/>
<accession>A0AA38CLB9</accession>
<protein>
    <submittedName>
        <fullName evidence="2">Uncharacterized protein</fullName>
    </submittedName>
</protein>
<gene>
    <name evidence="2" type="ORF">KI387_012556</name>
</gene>
<organism evidence="2 3">
    <name type="scientific">Taxus chinensis</name>
    <name type="common">Chinese yew</name>
    <name type="synonym">Taxus wallichiana var. chinensis</name>
    <dbReference type="NCBI Taxonomy" id="29808"/>
    <lineage>
        <taxon>Eukaryota</taxon>
        <taxon>Viridiplantae</taxon>
        <taxon>Streptophyta</taxon>
        <taxon>Embryophyta</taxon>
        <taxon>Tracheophyta</taxon>
        <taxon>Spermatophyta</taxon>
        <taxon>Pinopsida</taxon>
        <taxon>Pinidae</taxon>
        <taxon>Conifers II</taxon>
        <taxon>Cupressales</taxon>
        <taxon>Taxaceae</taxon>
        <taxon>Taxus</taxon>
    </lineage>
</organism>
<feature type="signal peptide" evidence="1">
    <location>
        <begin position="1"/>
        <end position="24"/>
    </location>
</feature>
<keyword evidence="1" id="KW-0732">Signal</keyword>